<evidence type="ECO:0000313" key="4">
    <source>
        <dbReference type="Proteomes" id="UP000800235"/>
    </source>
</evidence>
<dbReference type="Proteomes" id="UP000800235">
    <property type="component" value="Unassembled WGS sequence"/>
</dbReference>
<sequence length="849" mass="92371">MANDEGLRNGEPNGANREPQKIVFQPAKLCWSLVCLLYALVLIGNSYIVVTKAPAPTPIAHDLVFILPFCLSVGILTAVLRFWDLLHALSSRFPKNASIISGGFDAFNNRPQDVMLKILLWLWQPCVAVCNIYAIQARNKLDPELARIALLDFMRTCNSALTVIYLLQLVWLGYDCIGSARDDKAGQTSSVDEHVPKEEQSVHELQARDIVTEETSVGDDLFVIDVPQQIQIEENSTFTPPAVVIPIPELQLPKDDSIHAPSDVNDDSTGTPSNNAGAQAGGPGTARVFLEPFDKQADTDAADYWDLDSSWSDLEEHIMGALESSEPGGGETPPDNPIDSTPSKHPVVNGSAVPSVSTDKRLRVTKPLGSSAATDDSTTSPSSSSSYMPSSTVGVSKQADTLMRGRDLFNGVGDARNAKRRKLMPVSTPVRPLVLNKSNDPPQSASNTSVTVKKLIVKLKYRPPKLNLSTAEINNNQSHISLLENLPAELRLRVYRFLDFPVQKSPLAYAMINKIPKDGPHLFHSTPMQIHIGRQGTKCYVYEPILDAENTRTGEYTRVEIKPFVPFMRVNKNIKDELWQLLYPGVVYSISWISGAIPLGTYLPPSLCGKLTTCTVGPFGFNYAQVTNPPQLVVAGQVLNPAPAAAPIPIPVPAVVTVPLPVPAAIPAPPAGVISFPIPGMGPHIPPARVQNQPPGPIMIPLPGSSMSASLPGPLSLLHTKIQVFQPVLALLASKCPHLSILIICLSDIKVLGKPLLSIPIARQQALDWAYVFNLHIGRMGSLKTLLVGANEVVFERLELGRFEKECRGPMVQDFLQRVFMGVFLEGKKGEVRGKWVDCPGAIVYTEEE</sequence>
<feature type="region of interest" description="Disordered" evidence="1">
    <location>
        <begin position="185"/>
        <end position="209"/>
    </location>
</feature>
<feature type="compositionally biased region" description="Low complexity" evidence="1">
    <location>
        <begin position="369"/>
        <end position="396"/>
    </location>
</feature>
<reference evidence="3" key="1">
    <citation type="journal article" date="2020" name="Stud. Mycol.">
        <title>101 Dothideomycetes genomes: a test case for predicting lifestyles and emergence of pathogens.</title>
        <authorList>
            <person name="Haridas S."/>
            <person name="Albert R."/>
            <person name="Binder M."/>
            <person name="Bloem J."/>
            <person name="Labutti K."/>
            <person name="Salamov A."/>
            <person name="Andreopoulos B."/>
            <person name="Baker S."/>
            <person name="Barry K."/>
            <person name="Bills G."/>
            <person name="Bluhm B."/>
            <person name="Cannon C."/>
            <person name="Castanera R."/>
            <person name="Culley D."/>
            <person name="Daum C."/>
            <person name="Ezra D."/>
            <person name="Gonzalez J."/>
            <person name="Henrissat B."/>
            <person name="Kuo A."/>
            <person name="Liang C."/>
            <person name="Lipzen A."/>
            <person name="Lutzoni F."/>
            <person name="Magnuson J."/>
            <person name="Mondo S."/>
            <person name="Nolan M."/>
            <person name="Ohm R."/>
            <person name="Pangilinan J."/>
            <person name="Park H.-J."/>
            <person name="Ramirez L."/>
            <person name="Alfaro M."/>
            <person name="Sun H."/>
            <person name="Tritt A."/>
            <person name="Yoshinaga Y."/>
            <person name="Zwiers L.-H."/>
            <person name="Turgeon B."/>
            <person name="Goodwin S."/>
            <person name="Spatafora J."/>
            <person name="Crous P."/>
            <person name="Grigoriev I."/>
        </authorList>
    </citation>
    <scope>NUCLEOTIDE SEQUENCE</scope>
    <source>
        <strain evidence="3">CBS 130266</strain>
    </source>
</reference>
<evidence type="ECO:0000256" key="2">
    <source>
        <dbReference type="SAM" id="Phobius"/>
    </source>
</evidence>
<organism evidence="3 4">
    <name type="scientific">Tothia fuscella</name>
    <dbReference type="NCBI Taxonomy" id="1048955"/>
    <lineage>
        <taxon>Eukaryota</taxon>
        <taxon>Fungi</taxon>
        <taxon>Dikarya</taxon>
        <taxon>Ascomycota</taxon>
        <taxon>Pezizomycotina</taxon>
        <taxon>Dothideomycetes</taxon>
        <taxon>Pleosporomycetidae</taxon>
        <taxon>Venturiales</taxon>
        <taxon>Cylindrosympodiaceae</taxon>
        <taxon>Tothia</taxon>
    </lineage>
</organism>
<feature type="compositionally biased region" description="Polar residues" evidence="1">
    <location>
        <begin position="267"/>
        <end position="277"/>
    </location>
</feature>
<comment type="caution">
    <text evidence="3">The sequence shown here is derived from an EMBL/GenBank/DDBJ whole genome shotgun (WGS) entry which is preliminary data.</text>
</comment>
<keyword evidence="2" id="KW-0472">Membrane</keyword>
<protein>
    <submittedName>
        <fullName evidence="3">Uncharacterized protein</fullName>
    </submittedName>
</protein>
<keyword evidence="2" id="KW-0812">Transmembrane</keyword>
<accession>A0A9P4NHF5</accession>
<name>A0A9P4NHF5_9PEZI</name>
<feature type="transmembrane region" description="Helical" evidence="2">
    <location>
        <begin position="63"/>
        <end position="83"/>
    </location>
</feature>
<feature type="transmembrane region" description="Helical" evidence="2">
    <location>
        <begin position="31"/>
        <end position="51"/>
    </location>
</feature>
<dbReference type="EMBL" id="MU007097">
    <property type="protein sequence ID" value="KAF2421559.1"/>
    <property type="molecule type" value="Genomic_DNA"/>
</dbReference>
<keyword evidence="2" id="KW-1133">Transmembrane helix</keyword>
<keyword evidence="4" id="KW-1185">Reference proteome</keyword>
<feature type="region of interest" description="Disordered" evidence="1">
    <location>
        <begin position="254"/>
        <end position="286"/>
    </location>
</feature>
<feature type="region of interest" description="Disordered" evidence="1">
    <location>
        <begin position="322"/>
        <end position="399"/>
    </location>
</feature>
<dbReference type="AlphaFoldDB" id="A0A9P4NHF5"/>
<gene>
    <name evidence="3" type="ORF">EJ08DRAFT_738152</name>
</gene>
<evidence type="ECO:0000256" key="1">
    <source>
        <dbReference type="SAM" id="MobiDB-lite"/>
    </source>
</evidence>
<evidence type="ECO:0000313" key="3">
    <source>
        <dbReference type="EMBL" id="KAF2421559.1"/>
    </source>
</evidence>
<proteinExistence type="predicted"/>